<evidence type="ECO:0000256" key="1">
    <source>
        <dbReference type="SAM" id="MobiDB-lite"/>
    </source>
</evidence>
<feature type="compositionally biased region" description="Basic and acidic residues" evidence="1">
    <location>
        <begin position="18"/>
        <end position="28"/>
    </location>
</feature>
<gene>
    <name evidence="2" type="ORF">CARN5_1690</name>
</gene>
<dbReference type="EMBL" id="CABP01000085">
    <property type="protein sequence ID" value="CBI04820.1"/>
    <property type="molecule type" value="Genomic_DNA"/>
</dbReference>
<comment type="caution">
    <text evidence="2">The sequence shown here is derived from an EMBL/GenBank/DDBJ whole genome shotgun (WGS) entry which is preliminary data.</text>
</comment>
<sequence>MTDLRLLGIGNRQPLDNAKCDDADRDGPKEEQEASIADVLYQIARQMIFWWFQAINFYGRIDGFLKQFRLFIHLFIFLRQRYYGTLTVFLRVNLAVNLCLQILFNCGYFPERP</sequence>
<dbReference type="AlphaFoldDB" id="E6QC94"/>
<proteinExistence type="predicted"/>
<reference evidence="2" key="1">
    <citation type="submission" date="2009-10" db="EMBL/GenBank/DDBJ databases">
        <title>Diversity of trophic interactions inside an arsenic-rich microbial ecosystem.</title>
        <authorList>
            <person name="Bertin P.N."/>
            <person name="Heinrich-Salmeron A."/>
            <person name="Pelletier E."/>
            <person name="Goulhen-Chollet F."/>
            <person name="Arsene-Ploetze F."/>
            <person name="Gallien S."/>
            <person name="Calteau A."/>
            <person name="Vallenet D."/>
            <person name="Casiot C."/>
            <person name="Chane-Woon-Ming B."/>
            <person name="Giloteaux L."/>
            <person name="Barakat M."/>
            <person name="Bonnefoy V."/>
            <person name="Bruneel O."/>
            <person name="Chandler M."/>
            <person name="Cleiss J."/>
            <person name="Duran R."/>
            <person name="Elbaz-Poulichet F."/>
            <person name="Fonknechten N."/>
            <person name="Lauga B."/>
            <person name="Mornico D."/>
            <person name="Ortet P."/>
            <person name="Schaeffer C."/>
            <person name="Siguier P."/>
            <person name="Alexander Thil Smith A."/>
            <person name="Van Dorsselaer A."/>
            <person name="Weissenbach J."/>
            <person name="Medigue C."/>
            <person name="Le Paslier D."/>
        </authorList>
    </citation>
    <scope>NUCLEOTIDE SEQUENCE</scope>
</reference>
<evidence type="ECO:0000313" key="2">
    <source>
        <dbReference type="EMBL" id="CBI04820.1"/>
    </source>
</evidence>
<organism evidence="2">
    <name type="scientific">mine drainage metagenome</name>
    <dbReference type="NCBI Taxonomy" id="410659"/>
    <lineage>
        <taxon>unclassified sequences</taxon>
        <taxon>metagenomes</taxon>
        <taxon>ecological metagenomes</taxon>
    </lineage>
</organism>
<feature type="region of interest" description="Disordered" evidence="1">
    <location>
        <begin position="9"/>
        <end position="28"/>
    </location>
</feature>
<accession>E6QC94</accession>
<name>E6QC94_9ZZZZ</name>
<protein>
    <submittedName>
        <fullName evidence="2">Uncharacterized protein</fullName>
    </submittedName>
</protein>